<dbReference type="SMART" id="SM00797">
    <property type="entry name" value="AHS2"/>
    <property type="match status" value="1"/>
</dbReference>
<evidence type="ECO:0000313" key="6">
    <source>
        <dbReference type="Proteomes" id="UP000006094"/>
    </source>
</evidence>
<evidence type="ECO:0000313" key="5">
    <source>
        <dbReference type="EMBL" id="AFS79178.1"/>
    </source>
</evidence>
<sequence length="324" mass="35788">MASIKIIKPGLLTTVQDRGRLGYQQFGVPLCGAMDSFSHRVSNILVGNEVFDAVLETTLLGPKIEILDDSVIAITGGDLSPTINKSSVPMWKSIYVSKGDVLAFGAVKSGCRSYISFAGGIDVPLVMGSKSTYLKGNIGGYKGRKLESGDILKILNPKEKLKNLKNRMIIERYKPYYTDSIELRVILGPQKDRFTNEGMETFLSNEYTVTSENDRMGYRLDGKKVQTIDGSDIISDGIAFGAIQITSSGFPIIMMTDRQTVGGYAKIACVISSDLPKIAQAKSRDKVRFKEVSIEEAQDIIVKEIFINLILFMFNYIDLITIIY</sequence>
<dbReference type="Gene3D" id="2.40.100.10">
    <property type="entry name" value="Cyclophilin-like"/>
    <property type="match status" value="1"/>
</dbReference>
<reference evidence="5 6" key="1">
    <citation type="journal article" date="2012" name="PLoS ONE">
        <title>The purine-utilizing bacterium Clostridium acidurici 9a: a genome-guided metabolic reconsideration.</title>
        <authorList>
            <person name="Hartwich K."/>
            <person name="Poehlein A."/>
            <person name="Daniel R."/>
        </authorList>
    </citation>
    <scope>NUCLEOTIDE SEQUENCE [LARGE SCALE GENOMIC DNA]</scope>
    <source>
        <strain evidence="6">ATCC 7906 / DSM 604 / BCRC 14475 / CIP 104303 / KCTC 5404 / NCIMB 10678 / 9a</strain>
    </source>
</reference>
<dbReference type="AlphaFoldDB" id="K0AZF0"/>
<dbReference type="eggNOG" id="COG1984">
    <property type="taxonomic scope" value="Bacteria"/>
</dbReference>
<gene>
    <name evidence="5" type="primary">kipA</name>
    <name evidence="5" type="ordered locus">Curi_c21750</name>
</gene>
<dbReference type="EMBL" id="CP003326">
    <property type="protein sequence ID" value="AFS79178.1"/>
    <property type="molecule type" value="Genomic_DNA"/>
</dbReference>
<feature type="domain" description="Carboxyltransferase" evidence="4">
    <location>
        <begin position="25"/>
        <end position="306"/>
    </location>
</feature>
<keyword evidence="3" id="KW-0067">ATP-binding</keyword>
<dbReference type="OrthoDB" id="9782422at2"/>
<dbReference type="InterPro" id="IPR003778">
    <property type="entry name" value="CT_A_B"/>
</dbReference>
<dbReference type="GO" id="GO:0016787">
    <property type="term" value="F:hydrolase activity"/>
    <property type="evidence" value="ECO:0007669"/>
    <property type="project" value="UniProtKB-KW"/>
</dbReference>
<dbReference type="InterPro" id="IPR029000">
    <property type="entry name" value="Cyclophilin-like_dom_sf"/>
</dbReference>
<dbReference type="NCBIfam" id="TIGR00724">
    <property type="entry name" value="urea_amlyse_rel"/>
    <property type="match status" value="1"/>
</dbReference>
<dbReference type="PATRIC" id="fig|1128398.3.peg.2247"/>
<organism evidence="5 6">
    <name type="scientific">Gottschalkia acidurici (strain ATCC 7906 / DSM 604 / BCRC 14475 / CIP 104303 / KCTC 5404 / NCIMB 10678 / 9a)</name>
    <name type="common">Clostridium acidurici</name>
    <dbReference type="NCBI Taxonomy" id="1128398"/>
    <lineage>
        <taxon>Bacteria</taxon>
        <taxon>Bacillati</taxon>
        <taxon>Bacillota</taxon>
        <taxon>Tissierellia</taxon>
        <taxon>Tissierellales</taxon>
        <taxon>Gottschalkiaceae</taxon>
        <taxon>Gottschalkia</taxon>
    </lineage>
</organism>
<dbReference type="STRING" id="1128398.Curi_c21750"/>
<accession>K0AZF0</accession>
<evidence type="ECO:0000259" key="4">
    <source>
        <dbReference type="SMART" id="SM00797"/>
    </source>
</evidence>
<dbReference type="SUPFAM" id="SSF50891">
    <property type="entry name" value="Cyclophilin-like"/>
    <property type="match status" value="1"/>
</dbReference>
<dbReference type="Pfam" id="PF02626">
    <property type="entry name" value="CT_A_B"/>
    <property type="match status" value="1"/>
</dbReference>
<dbReference type="RefSeq" id="WP_014968314.1">
    <property type="nucleotide sequence ID" value="NC_018664.1"/>
</dbReference>
<dbReference type="KEGG" id="cad:Curi_c21750"/>
<dbReference type="PANTHER" id="PTHR43309">
    <property type="entry name" value="5-OXOPROLINASE SUBUNIT C"/>
    <property type="match status" value="1"/>
</dbReference>
<dbReference type="GO" id="GO:0005524">
    <property type="term" value="F:ATP binding"/>
    <property type="evidence" value="ECO:0007669"/>
    <property type="project" value="UniProtKB-KW"/>
</dbReference>
<evidence type="ECO:0000256" key="3">
    <source>
        <dbReference type="ARBA" id="ARBA00022840"/>
    </source>
</evidence>
<dbReference type="HOGENOM" id="CLU_028967_0_1_9"/>
<proteinExistence type="predicted"/>
<protein>
    <submittedName>
        <fullName evidence="5">KipI antagonist</fullName>
    </submittedName>
</protein>
<dbReference type="PANTHER" id="PTHR43309:SF5">
    <property type="entry name" value="5-OXOPROLINASE SUBUNIT C"/>
    <property type="match status" value="1"/>
</dbReference>
<evidence type="ECO:0000256" key="1">
    <source>
        <dbReference type="ARBA" id="ARBA00022741"/>
    </source>
</evidence>
<name>K0AZF0_GOTA9</name>
<dbReference type="Proteomes" id="UP000006094">
    <property type="component" value="Chromosome"/>
</dbReference>
<dbReference type="InterPro" id="IPR052708">
    <property type="entry name" value="PxpC"/>
</dbReference>
<keyword evidence="6" id="KW-1185">Reference proteome</keyword>
<keyword evidence="1" id="KW-0547">Nucleotide-binding</keyword>
<keyword evidence="2" id="KW-0378">Hydrolase</keyword>
<evidence type="ECO:0000256" key="2">
    <source>
        <dbReference type="ARBA" id="ARBA00022801"/>
    </source>
</evidence>